<dbReference type="Proteomes" id="UP001324993">
    <property type="component" value="Chromosome"/>
</dbReference>
<sequence>MMKTKIQLLLWCLEVKMTDTTAIEQFPDFDGLVVRIGETHLNDALYY</sequence>
<reference evidence="1 2" key="1">
    <citation type="submission" date="2023-11" db="EMBL/GenBank/DDBJ databases">
        <title>Coraliomargarita sp. nov., isolated from marine algae.</title>
        <authorList>
            <person name="Lee J.K."/>
            <person name="Baek J.H."/>
            <person name="Kim J.M."/>
            <person name="Choi D.G."/>
            <person name="Jeon C.O."/>
        </authorList>
    </citation>
    <scope>NUCLEOTIDE SEQUENCE [LARGE SCALE GENOMIC DNA]</scope>
    <source>
        <strain evidence="1 2">J2-16</strain>
    </source>
</reference>
<accession>A0ABZ0RKN1</accession>
<evidence type="ECO:0000313" key="1">
    <source>
        <dbReference type="EMBL" id="WPJ96003.1"/>
    </source>
</evidence>
<protein>
    <submittedName>
        <fullName evidence="1">Uncharacterized protein</fullName>
    </submittedName>
</protein>
<evidence type="ECO:0000313" key="2">
    <source>
        <dbReference type="Proteomes" id="UP001324993"/>
    </source>
</evidence>
<keyword evidence="2" id="KW-1185">Reference proteome</keyword>
<dbReference type="RefSeq" id="WP_319832870.1">
    <property type="nucleotide sequence ID" value="NZ_CP138858.1"/>
</dbReference>
<name>A0ABZ0RKN1_9BACT</name>
<proteinExistence type="predicted"/>
<gene>
    <name evidence="1" type="ORF">SH580_21540</name>
</gene>
<dbReference type="EMBL" id="CP138858">
    <property type="protein sequence ID" value="WPJ96003.1"/>
    <property type="molecule type" value="Genomic_DNA"/>
</dbReference>
<organism evidence="1 2">
    <name type="scientific">Coraliomargarita algicola</name>
    <dbReference type="NCBI Taxonomy" id="3092156"/>
    <lineage>
        <taxon>Bacteria</taxon>
        <taxon>Pseudomonadati</taxon>
        <taxon>Verrucomicrobiota</taxon>
        <taxon>Opitutia</taxon>
        <taxon>Puniceicoccales</taxon>
        <taxon>Coraliomargaritaceae</taxon>
        <taxon>Coraliomargarita</taxon>
    </lineage>
</organism>